<evidence type="ECO:0000256" key="1">
    <source>
        <dbReference type="SAM" id="SignalP"/>
    </source>
</evidence>
<gene>
    <name evidence="2" type="ORF">QO011_006742</name>
</gene>
<evidence type="ECO:0000313" key="2">
    <source>
        <dbReference type="EMBL" id="MDQ0473706.1"/>
    </source>
</evidence>
<name>A0ABU0JHE0_9HYPH</name>
<keyword evidence="1" id="KW-0732">Signal</keyword>
<evidence type="ECO:0000313" key="3">
    <source>
        <dbReference type="Proteomes" id="UP001242480"/>
    </source>
</evidence>
<protein>
    <submittedName>
        <fullName evidence="2">Uncharacterized protein</fullName>
    </submittedName>
</protein>
<dbReference type="Proteomes" id="UP001242480">
    <property type="component" value="Unassembled WGS sequence"/>
</dbReference>
<feature type="chain" id="PRO_5045331834" evidence="1">
    <location>
        <begin position="21"/>
        <end position="146"/>
    </location>
</feature>
<dbReference type="RefSeq" id="WP_307282289.1">
    <property type="nucleotide sequence ID" value="NZ_JAUSVX010000017.1"/>
</dbReference>
<comment type="caution">
    <text evidence="2">The sequence shown here is derived from an EMBL/GenBank/DDBJ whole genome shotgun (WGS) entry which is preliminary data.</text>
</comment>
<keyword evidence="3" id="KW-1185">Reference proteome</keyword>
<accession>A0ABU0JHE0</accession>
<feature type="signal peptide" evidence="1">
    <location>
        <begin position="1"/>
        <end position="20"/>
    </location>
</feature>
<dbReference type="EMBL" id="JAUSVX010000017">
    <property type="protein sequence ID" value="MDQ0473706.1"/>
    <property type="molecule type" value="Genomic_DNA"/>
</dbReference>
<proteinExistence type="predicted"/>
<organism evidence="2 3">
    <name type="scientific">Labrys wisconsinensis</name>
    <dbReference type="NCBI Taxonomy" id="425677"/>
    <lineage>
        <taxon>Bacteria</taxon>
        <taxon>Pseudomonadati</taxon>
        <taxon>Pseudomonadota</taxon>
        <taxon>Alphaproteobacteria</taxon>
        <taxon>Hyphomicrobiales</taxon>
        <taxon>Xanthobacteraceae</taxon>
        <taxon>Labrys</taxon>
    </lineage>
</organism>
<reference evidence="2 3" key="1">
    <citation type="submission" date="2023-07" db="EMBL/GenBank/DDBJ databases">
        <title>Genomic Encyclopedia of Type Strains, Phase IV (KMG-IV): sequencing the most valuable type-strain genomes for metagenomic binning, comparative biology and taxonomic classification.</title>
        <authorList>
            <person name="Goeker M."/>
        </authorList>
    </citation>
    <scope>NUCLEOTIDE SEQUENCE [LARGE SCALE GENOMIC DNA]</scope>
    <source>
        <strain evidence="2 3">DSM 19619</strain>
    </source>
</reference>
<sequence length="146" mass="16116">MVARLAALMLAVLAATPAGAASLLEKNFWLSGPNYDGDLPACHDPGVADKIVSRFATKESEYWHSSLTIQLFDRQREIAYRPWGASYIPRRFCTARVMTSDGRYRRVSYAIGEDLGIIGATWGVEWCVAGLDRNLAYAPACKMAQP</sequence>